<evidence type="ECO:0000256" key="13">
    <source>
        <dbReference type="SAM" id="Phobius"/>
    </source>
</evidence>
<dbReference type="SUPFAM" id="SSF51735">
    <property type="entry name" value="NAD(P)-binding Rossmann-fold domains"/>
    <property type="match status" value="1"/>
</dbReference>
<protein>
    <recommendedName>
        <fullName evidence="10">Short-chain dehydrogenase/reductase 3</fullName>
    </recommendedName>
    <alternativeName>
        <fullName evidence="11">Retinal short-chain dehydrogenase/reductase 1</fullName>
    </alternativeName>
</protein>
<evidence type="ECO:0000256" key="11">
    <source>
        <dbReference type="ARBA" id="ARBA00082544"/>
    </source>
</evidence>
<reference evidence="14" key="2">
    <citation type="journal article" date="2020" name="Nat. Commun.">
        <title>Large-scale genome sequencing of mycorrhizal fungi provides insights into the early evolution of symbiotic traits.</title>
        <authorList>
            <person name="Miyauchi S."/>
            <person name="Kiss E."/>
            <person name="Kuo A."/>
            <person name="Drula E."/>
            <person name="Kohler A."/>
            <person name="Sanchez-Garcia M."/>
            <person name="Morin E."/>
            <person name="Andreopoulos B."/>
            <person name="Barry K.W."/>
            <person name="Bonito G."/>
            <person name="Buee M."/>
            <person name="Carver A."/>
            <person name="Chen C."/>
            <person name="Cichocki N."/>
            <person name="Clum A."/>
            <person name="Culley D."/>
            <person name="Crous P.W."/>
            <person name="Fauchery L."/>
            <person name="Girlanda M."/>
            <person name="Hayes R.D."/>
            <person name="Keri Z."/>
            <person name="LaButti K."/>
            <person name="Lipzen A."/>
            <person name="Lombard V."/>
            <person name="Magnuson J."/>
            <person name="Maillard F."/>
            <person name="Murat C."/>
            <person name="Nolan M."/>
            <person name="Ohm R.A."/>
            <person name="Pangilinan J."/>
            <person name="Pereira M.F."/>
            <person name="Perotto S."/>
            <person name="Peter M."/>
            <person name="Pfister S."/>
            <person name="Riley R."/>
            <person name="Sitrit Y."/>
            <person name="Stielow J.B."/>
            <person name="Szollosi G."/>
            <person name="Zifcakova L."/>
            <person name="Stursova M."/>
            <person name="Spatafora J.W."/>
            <person name="Tedersoo L."/>
            <person name="Vaario L.M."/>
            <person name="Yamada A."/>
            <person name="Yan M."/>
            <person name="Wang P."/>
            <person name="Xu J."/>
            <person name="Bruns T."/>
            <person name="Baldrian P."/>
            <person name="Vilgalys R."/>
            <person name="Dunand C."/>
            <person name="Henrissat B."/>
            <person name="Grigoriev I.V."/>
            <person name="Hibbett D."/>
            <person name="Nagy L.G."/>
            <person name="Martin F.M."/>
        </authorList>
    </citation>
    <scope>NUCLEOTIDE SEQUENCE</scope>
    <source>
        <strain evidence="14">BED1</strain>
    </source>
</reference>
<keyword evidence="8 13" id="KW-0472">Membrane</keyword>
<dbReference type="GO" id="GO:0016020">
    <property type="term" value="C:membrane"/>
    <property type="evidence" value="ECO:0007669"/>
    <property type="project" value="UniProtKB-SubCell"/>
</dbReference>
<comment type="similarity">
    <text evidence="2 12">Belongs to the short-chain dehydrogenases/reductases (SDR) family.</text>
</comment>
<evidence type="ECO:0000256" key="9">
    <source>
        <dbReference type="ARBA" id="ARBA00059620"/>
    </source>
</evidence>
<evidence type="ECO:0000313" key="14">
    <source>
        <dbReference type="EMBL" id="KAF8450632.1"/>
    </source>
</evidence>
<evidence type="ECO:0000256" key="10">
    <source>
        <dbReference type="ARBA" id="ARBA00068717"/>
    </source>
</evidence>
<dbReference type="Gene3D" id="3.40.50.720">
    <property type="entry name" value="NAD(P)-binding Rossmann-like Domain"/>
    <property type="match status" value="1"/>
</dbReference>
<evidence type="ECO:0000256" key="12">
    <source>
        <dbReference type="RuleBase" id="RU000363"/>
    </source>
</evidence>
<dbReference type="CDD" id="cd05339">
    <property type="entry name" value="17beta-HSDXI-like_SDR_c"/>
    <property type="match status" value="1"/>
</dbReference>
<evidence type="ECO:0000256" key="7">
    <source>
        <dbReference type="ARBA" id="ARBA00023098"/>
    </source>
</evidence>
<dbReference type="Proteomes" id="UP001194468">
    <property type="component" value="Unassembled WGS sequence"/>
</dbReference>
<keyword evidence="15" id="KW-1185">Reference proteome</keyword>
<feature type="transmembrane region" description="Helical" evidence="13">
    <location>
        <begin position="25"/>
        <end position="45"/>
    </location>
</feature>
<reference evidence="14" key="1">
    <citation type="submission" date="2019-10" db="EMBL/GenBank/DDBJ databases">
        <authorList>
            <consortium name="DOE Joint Genome Institute"/>
            <person name="Kuo A."/>
            <person name="Miyauchi S."/>
            <person name="Kiss E."/>
            <person name="Drula E."/>
            <person name="Kohler A."/>
            <person name="Sanchez-Garcia M."/>
            <person name="Andreopoulos B."/>
            <person name="Barry K.W."/>
            <person name="Bonito G."/>
            <person name="Buee M."/>
            <person name="Carver A."/>
            <person name="Chen C."/>
            <person name="Cichocki N."/>
            <person name="Clum A."/>
            <person name="Culley D."/>
            <person name="Crous P.W."/>
            <person name="Fauchery L."/>
            <person name="Girlanda M."/>
            <person name="Hayes R."/>
            <person name="Keri Z."/>
            <person name="LaButti K."/>
            <person name="Lipzen A."/>
            <person name="Lombard V."/>
            <person name="Magnuson J."/>
            <person name="Maillard F."/>
            <person name="Morin E."/>
            <person name="Murat C."/>
            <person name="Nolan M."/>
            <person name="Ohm R."/>
            <person name="Pangilinan J."/>
            <person name="Pereira M."/>
            <person name="Perotto S."/>
            <person name="Peter M."/>
            <person name="Riley R."/>
            <person name="Sitrit Y."/>
            <person name="Stielow B."/>
            <person name="Szollosi G."/>
            <person name="Zifcakova L."/>
            <person name="Stursova M."/>
            <person name="Spatafora J.W."/>
            <person name="Tedersoo L."/>
            <person name="Vaario L.-M."/>
            <person name="Yamada A."/>
            <person name="Yan M."/>
            <person name="Wang P."/>
            <person name="Xu J."/>
            <person name="Bruns T."/>
            <person name="Baldrian P."/>
            <person name="Vilgalys R."/>
            <person name="Henrissat B."/>
            <person name="Grigoriev I.V."/>
            <person name="Hibbett D."/>
            <person name="Nagy L.G."/>
            <person name="Martin F.M."/>
        </authorList>
    </citation>
    <scope>NUCLEOTIDE SEQUENCE</scope>
    <source>
        <strain evidence="14">BED1</strain>
    </source>
</reference>
<evidence type="ECO:0000256" key="3">
    <source>
        <dbReference type="ARBA" id="ARBA00022692"/>
    </source>
</evidence>
<evidence type="ECO:0000256" key="8">
    <source>
        <dbReference type="ARBA" id="ARBA00023136"/>
    </source>
</evidence>
<feature type="transmembrane region" description="Helical" evidence="13">
    <location>
        <begin position="54"/>
        <end position="74"/>
    </location>
</feature>
<dbReference type="FunFam" id="3.40.50.720:FF:000131">
    <property type="entry name" value="Short-chain dehydrogenase/reductase 3"/>
    <property type="match status" value="1"/>
</dbReference>
<evidence type="ECO:0000256" key="1">
    <source>
        <dbReference type="ARBA" id="ARBA00004141"/>
    </source>
</evidence>
<dbReference type="PANTHER" id="PTHR24322:SF736">
    <property type="entry name" value="RETINOL DEHYDROGENASE 10"/>
    <property type="match status" value="1"/>
</dbReference>
<evidence type="ECO:0000313" key="15">
    <source>
        <dbReference type="Proteomes" id="UP001194468"/>
    </source>
</evidence>
<keyword evidence="7" id="KW-0443">Lipid metabolism</keyword>
<dbReference type="AlphaFoldDB" id="A0AAD4C7C5"/>
<evidence type="ECO:0000256" key="6">
    <source>
        <dbReference type="ARBA" id="ARBA00023002"/>
    </source>
</evidence>
<keyword evidence="5 13" id="KW-1133">Transmembrane helix</keyword>
<keyword evidence="6" id="KW-0560">Oxidoreductase</keyword>
<evidence type="ECO:0000256" key="5">
    <source>
        <dbReference type="ARBA" id="ARBA00022989"/>
    </source>
</evidence>
<keyword evidence="4" id="KW-0521">NADP</keyword>
<dbReference type="InterPro" id="IPR020904">
    <property type="entry name" value="Sc_DH/Rdtase_CS"/>
</dbReference>
<dbReference type="Pfam" id="PF00106">
    <property type="entry name" value="adh_short"/>
    <property type="match status" value="1"/>
</dbReference>
<comment type="function">
    <text evidence="9">Catalyzes the reduction of all-trans-retinal to all-trans-retinol in the presence of NADPH.</text>
</comment>
<dbReference type="PRINTS" id="PR00081">
    <property type="entry name" value="GDHRDH"/>
</dbReference>
<organism evidence="14 15">
    <name type="scientific">Boletus edulis BED1</name>
    <dbReference type="NCBI Taxonomy" id="1328754"/>
    <lineage>
        <taxon>Eukaryota</taxon>
        <taxon>Fungi</taxon>
        <taxon>Dikarya</taxon>
        <taxon>Basidiomycota</taxon>
        <taxon>Agaricomycotina</taxon>
        <taxon>Agaricomycetes</taxon>
        <taxon>Agaricomycetidae</taxon>
        <taxon>Boletales</taxon>
        <taxon>Boletineae</taxon>
        <taxon>Boletaceae</taxon>
        <taxon>Boletoideae</taxon>
        <taxon>Boletus</taxon>
    </lineage>
</organism>
<evidence type="ECO:0000256" key="2">
    <source>
        <dbReference type="ARBA" id="ARBA00006484"/>
    </source>
</evidence>
<name>A0AAD4C7C5_BOLED</name>
<keyword evidence="3 13" id="KW-0812">Transmembrane</keyword>
<sequence>MTSEKGQEDTTPVYDNVDVDMVVKVLQQTAFSPLFTVFIPIFYFFHARGVLTPGVINSACYCTAVCVFWLLKWLSASYRNQRPLFSAPEPLDWNEQIVLITGGSSGIGELLANTLAVRNVNVVVLDIKPIQTENCNITYYKCNVSKWEEVEAISKKVIEEVGCPTMLVNNAGVVQGKLILDLSPQDIYQTFGVNTFAHFWTLKAFLPKMIEKNSGHIVTLASVMSFVGSAQMSDYSASKAALLNMHESLRYELDNRYHSLGIRTTLVCPGHVRTPLFSTAIFPDNHLSRFFVPSLDPVTVVKAIISALDSQESRTIYLPFYTYSALIMKLLPSFIRDLAQKLTYADFIMKDFTKVTAIREDEVYTSHNKKLV</sequence>
<dbReference type="PRINTS" id="PR00080">
    <property type="entry name" value="SDRFAMILY"/>
</dbReference>
<dbReference type="InterPro" id="IPR002347">
    <property type="entry name" value="SDR_fam"/>
</dbReference>
<dbReference type="GO" id="GO:0052650">
    <property type="term" value="F:all-trans-retinol dehydrogenase (NADP+) activity"/>
    <property type="evidence" value="ECO:0007669"/>
    <property type="project" value="UniProtKB-ARBA"/>
</dbReference>
<evidence type="ECO:0000256" key="4">
    <source>
        <dbReference type="ARBA" id="ARBA00022857"/>
    </source>
</evidence>
<dbReference type="InterPro" id="IPR036291">
    <property type="entry name" value="NAD(P)-bd_dom_sf"/>
</dbReference>
<dbReference type="PANTHER" id="PTHR24322">
    <property type="entry name" value="PKSB"/>
    <property type="match status" value="1"/>
</dbReference>
<comment type="caution">
    <text evidence="14">The sequence shown here is derived from an EMBL/GenBank/DDBJ whole genome shotgun (WGS) entry which is preliminary data.</text>
</comment>
<comment type="subcellular location">
    <subcellularLocation>
        <location evidence="1">Membrane</location>
        <topology evidence="1">Multi-pass membrane protein</topology>
    </subcellularLocation>
</comment>
<accession>A0AAD4C7C5</accession>
<proteinExistence type="inferred from homology"/>
<gene>
    <name evidence="14" type="ORF">L210DRAFT_3385909</name>
</gene>
<dbReference type="EMBL" id="WHUW01000002">
    <property type="protein sequence ID" value="KAF8450632.1"/>
    <property type="molecule type" value="Genomic_DNA"/>
</dbReference>
<dbReference type="PROSITE" id="PS00061">
    <property type="entry name" value="ADH_SHORT"/>
    <property type="match status" value="1"/>
</dbReference>